<evidence type="ECO:0000313" key="2">
    <source>
        <dbReference type="Proteomes" id="UP001497680"/>
    </source>
</evidence>
<keyword evidence="2" id="KW-1185">Reference proteome</keyword>
<name>A0ACC0CZK4_9PEZI</name>
<sequence>MSGPKPAPDNARIANLHPLVAELAKVLPKDHKFTAHHLSTTPTATDHLFHPPAPKLKVSRETATQSKERRPSKPPKTYCEKHFLTVSIRPGEEDSGQVLVLGLEVYIYTTSFSTIIFVSKADSTGYLNLLDLPKGTSSPIREVTTCFVAFLISNRRRPTKQLVVNLFARSQSQYLFPGSVKNNGKHVLDDRGLVKWWCRVLNGMLEGNDYSEIRKSWGGMHGYLVIPGLDDYETRAFLPRTSMASTNWTLGDPLAIMSLYTKDPTTFGRDIHIRSLIPTYPDDPKARFVEELEESTPQKAKLLRGWASPKTLDQFWEMMAFRQECSSGRLTGFIWVVFEPQVVPNPIPAPVISAAVIPTPEASFSGTRTNDSTTRQPDQQETASLAAPSTLSSTLAMRPKPQPKYKKKKKSGPIIPRKPRFKTHHRVQFPKLVETPYYYWPENGRGQVVLNDNDYKRAVELLLHLEFGTLAQAIASTARWTKDVNMGKDWALEVIGQGATAPPPSTPINDSTANDLSTMIKRKRSTSYHAPDGATLSTPAVNTLGGNFSCKKPKLDTLKPIDSLHM</sequence>
<proteinExistence type="predicted"/>
<protein>
    <submittedName>
        <fullName evidence="1">Histone acetylation protein-domain-containing protein</fullName>
    </submittedName>
</protein>
<dbReference type="EMBL" id="MU394320">
    <property type="protein sequence ID" value="KAI6085905.1"/>
    <property type="molecule type" value="Genomic_DNA"/>
</dbReference>
<dbReference type="Proteomes" id="UP001497680">
    <property type="component" value="Unassembled WGS sequence"/>
</dbReference>
<comment type="caution">
    <text evidence="1">The sequence shown here is derived from an EMBL/GenBank/DDBJ whole genome shotgun (WGS) entry which is preliminary data.</text>
</comment>
<evidence type="ECO:0000313" key="1">
    <source>
        <dbReference type="EMBL" id="KAI6085905.1"/>
    </source>
</evidence>
<organism evidence="1 2">
    <name type="scientific">Hypoxylon rubiginosum</name>
    <dbReference type="NCBI Taxonomy" id="110542"/>
    <lineage>
        <taxon>Eukaryota</taxon>
        <taxon>Fungi</taxon>
        <taxon>Dikarya</taxon>
        <taxon>Ascomycota</taxon>
        <taxon>Pezizomycotina</taxon>
        <taxon>Sordariomycetes</taxon>
        <taxon>Xylariomycetidae</taxon>
        <taxon>Xylariales</taxon>
        <taxon>Hypoxylaceae</taxon>
        <taxon>Hypoxylon</taxon>
    </lineage>
</organism>
<gene>
    <name evidence="1" type="ORF">F4821DRAFT_239385</name>
</gene>
<reference evidence="1 2" key="1">
    <citation type="journal article" date="2022" name="New Phytol.">
        <title>Ecological generalism drives hyperdiversity of secondary metabolite gene clusters in xylarialean endophytes.</title>
        <authorList>
            <person name="Franco M.E.E."/>
            <person name="Wisecaver J.H."/>
            <person name="Arnold A.E."/>
            <person name="Ju Y.M."/>
            <person name="Slot J.C."/>
            <person name="Ahrendt S."/>
            <person name="Moore L.P."/>
            <person name="Eastman K.E."/>
            <person name="Scott K."/>
            <person name="Konkel Z."/>
            <person name="Mondo S.J."/>
            <person name="Kuo A."/>
            <person name="Hayes R.D."/>
            <person name="Haridas S."/>
            <person name="Andreopoulos B."/>
            <person name="Riley R."/>
            <person name="LaButti K."/>
            <person name="Pangilinan J."/>
            <person name="Lipzen A."/>
            <person name="Amirebrahimi M."/>
            <person name="Yan J."/>
            <person name="Adam C."/>
            <person name="Keymanesh K."/>
            <person name="Ng V."/>
            <person name="Louie K."/>
            <person name="Northen T."/>
            <person name="Drula E."/>
            <person name="Henrissat B."/>
            <person name="Hsieh H.M."/>
            <person name="Youens-Clark K."/>
            <person name="Lutzoni F."/>
            <person name="Miadlikowska J."/>
            <person name="Eastwood D.C."/>
            <person name="Hamelin R.C."/>
            <person name="Grigoriev I.V."/>
            <person name="U'Ren J.M."/>
        </authorList>
    </citation>
    <scope>NUCLEOTIDE SEQUENCE [LARGE SCALE GENOMIC DNA]</scope>
    <source>
        <strain evidence="1 2">ER1909</strain>
    </source>
</reference>
<accession>A0ACC0CZK4</accession>